<proteinExistence type="predicted"/>
<evidence type="ECO:0000313" key="3">
    <source>
        <dbReference type="Proteomes" id="UP000053660"/>
    </source>
</evidence>
<dbReference type="EMBL" id="KN557463">
    <property type="protein sequence ID" value="KHJ87568.1"/>
    <property type="molecule type" value="Genomic_DNA"/>
</dbReference>
<name>A0A0B1SQH3_OESDE</name>
<feature type="compositionally biased region" description="Polar residues" evidence="1">
    <location>
        <begin position="254"/>
        <end position="264"/>
    </location>
</feature>
<evidence type="ECO:0000256" key="1">
    <source>
        <dbReference type="SAM" id="MobiDB-lite"/>
    </source>
</evidence>
<organism evidence="2 3">
    <name type="scientific">Oesophagostomum dentatum</name>
    <name type="common">Nodular worm</name>
    <dbReference type="NCBI Taxonomy" id="61180"/>
    <lineage>
        <taxon>Eukaryota</taxon>
        <taxon>Metazoa</taxon>
        <taxon>Ecdysozoa</taxon>
        <taxon>Nematoda</taxon>
        <taxon>Chromadorea</taxon>
        <taxon>Rhabditida</taxon>
        <taxon>Rhabditina</taxon>
        <taxon>Rhabditomorpha</taxon>
        <taxon>Strongyloidea</taxon>
        <taxon>Strongylidae</taxon>
        <taxon>Oesophagostomum</taxon>
    </lineage>
</organism>
<sequence length="328" mass="36258">MAGALIVCGCIITLSMWILSRRKKAKIAAAEEAEEVPSPQKMNSEIINPSEFQDRGPLVMQARMKGRIKHALDDDKSFSLKEIQFDPKQNEICLIGSDVEQLVGMSQISLMSGEKSAEPSKQPKKGPYPTMASELKKAEAAAKEAQRVAENERMIAICAARRRAKDEAERAAKLAAEAQQKSKLEEPKSDKRASELSKSAADTIKSEGEQAKSVPHSVPKTQETQQSTRSQVDEREQNKRSALSSPKYSHGSDRTASVSLQTHTPPADHIPARPIVLRRKLTHDGRATDAIGVRYYTQAESSDSSSRSSKRFSERPQWPEIRAHSTNI</sequence>
<protein>
    <submittedName>
        <fullName evidence="2">Uncharacterized protein</fullName>
    </submittedName>
</protein>
<feature type="compositionally biased region" description="Basic and acidic residues" evidence="1">
    <location>
        <begin position="180"/>
        <end position="195"/>
    </location>
</feature>
<evidence type="ECO:0000313" key="2">
    <source>
        <dbReference type="EMBL" id="KHJ87568.1"/>
    </source>
</evidence>
<feature type="region of interest" description="Disordered" evidence="1">
    <location>
        <begin position="161"/>
        <end position="328"/>
    </location>
</feature>
<reference evidence="2 3" key="1">
    <citation type="submission" date="2014-03" db="EMBL/GenBank/DDBJ databases">
        <title>Draft genome of the hookworm Oesophagostomum dentatum.</title>
        <authorList>
            <person name="Mitreva M."/>
        </authorList>
    </citation>
    <scope>NUCLEOTIDE SEQUENCE [LARGE SCALE GENOMIC DNA]</scope>
    <source>
        <strain evidence="2 3">OD-Hann</strain>
    </source>
</reference>
<dbReference type="Proteomes" id="UP000053660">
    <property type="component" value="Unassembled WGS sequence"/>
</dbReference>
<accession>A0A0B1SQH3</accession>
<gene>
    <name evidence="2" type="ORF">OESDEN_12655</name>
</gene>
<dbReference type="AlphaFoldDB" id="A0A0B1SQH3"/>
<keyword evidence="3" id="KW-1185">Reference proteome</keyword>
<feature type="region of interest" description="Disordered" evidence="1">
    <location>
        <begin position="111"/>
        <end position="142"/>
    </location>
</feature>
<feature type="compositionally biased region" description="Polar residues" evidence="1">
    <location>
        <begin position="219"/>
        <end position="230"/>
    </location>
</feature>
<dbReference type="OrthoDB" id="5875497at2759"/>